<proteinExistence type="inferred from homology"/>
<accession>A0A6G4N6Z6</accession>
<name>A0A6G4N6Z6_STAAU</name>
<feature type="non-terminal residue" evidence="9">
    <location>
        <position position="207"/>
    </location>
</feature>
<keyword evidence="4 8" id="KW-0812">Transmembrane</keyword>
<dbReference type="EMBL" id="JAAJBW010000371">
    <property type="protein sequence ID" value="NGG26430.1"/>
    <property type="molecule type" value="Genomic_DNA"/>
</dbReference>
<sequence>MRLGARIFKTGIAIILAMSIASLLPDDVGLKALAGVSAVVAMQPSIYRSFKTVSDQALGNIIGAILSVTMVTIFSDNFIIMGVTVIVLIAILFKFNLAHVATLASVTALIIMGQHTGSFYITAFYRFVLVMIGVISSSLVNFVFLPPKFETKIYYNSLNISSDIFMWFKLVLNDTTEFNNIKQDSHNLKQRVEKLEKIYDYYSEERP</sequence>
<feature type="transmembrane region" description="Helical" evidence="8">
    <location>
        <begin position="57"/>
        <end position="74"/>
    </location>
</feature>
<evidence type="ECO:0000256" key="4">
    <source>
        <dbReference type="ARBA" id="ARBA00022692"/>
    </source>
</evidence>
<keyword evidence="3" id="KW-1003">Cell membrane</keyword>
<gene>
    <name evidence="9" type="ORF">G0Y31_10645</name>
</gene>
<comment type="similarity">
    <text evidence="2">Belongs to the UPF0421 family.</text>
</comment>
<feature type="transmembrane region" description="Helical" evidence="8">
    <location>
        <begin position="80"/>
        <end position="111"/>
    </location>
</feature>
<dbReference type="GO" id="GO:0005886">
    <property type="term" value="C:plasma membrane"/>
    <property type="evidence" value="ECO:0007669"/>
    <property type="project" value="UniProtKB-SubCell"/>
</dbReference>
<evidence type="ECO:0000256" key="5">
    <source>
        <dbReference type="ARBA" id="ARBA00022989"/>
    </source>
</evidence>
<keyword evidence="6 8" id="KW-0472">Membrane</keyword>
<evidence type="ECO:0000256" key="2">
    <source>
        <dbReference type="ARBA" id="ARBA00006544"/>
    </source>
</evidence>
<evidence type="ECO:0000256" key="1">
    <source>
        <dbReference type="ARBA" id="ARBA00004651"/>
    </source>
</evidence>
<evidence type="ECO:0000256" key="3">
    <source>
        <dbReference type="ARBA" id="ARBA00022475"/>
    </source>
</evidence>
<evidence type="ECO:0000256" key="7">
    <source>
        <dbReference type="SAM" id="Coils"/>
    </source>
</evidence>
<dbReference type="InterPro" id="IPR010343">
    <property type="entry name" value="ArAE_1"/>
</dbReference>
<evidence type="ECO:0000256" key="6">
    <source>
        <dbReference type="ARBA" id="ARBA00023136"/>
    </source>
</evidence>
<feature type="transmembrane region" description="Helical" evidence="8">
    <location>
        <begin position="7"/>
        <end position="24"/>
    </location>
</feature>
<keyword evidence="5 8" id="KW-1133">Transmembrane helix</keyword>
<comment type="subcellular location">
    <subcellularLocation>
        <location evidence="1">Cell membrane</location>
        <topology evidence="1">Multi-pass membrane protein</topology>
    </subcellularLocation>
</comment>
<dbReference type="AlphaFoldDB" id="A0A6G4N6Z6"/>
<comment type="caution">
    <text evidence="9">The sequence shown here is derived from an EMBL/GenBank/DDBJ whole genome shotgun (WGS) entry which is preliminary data.</text>
</comment>
<reference evidence="9" key="1">
    <citation type="submission" date="2020-02" db="EMBL/GenBank/DDBJ databases">
        <title>Novel Insights Into The Classification of Staphylococcal Beta-Lactamases In Relation To The Cefazolin Inoculum Effect.</title>
        <authorList>
            <person name="Carvajal L.P."/>
            <person name="Rincon S."/>
            <person name="Echeverri A."/>
            <person name="Porras J."/>
            <person name="Rios R."/>
            <person name="Ordonez K."/>
            <person name="Seas C."/>
            <person name="Gomez-Villegas S."/>
            <person name="Diaz L."/>
            <person name="Arias C.A."/>
            <person name="Reyes J."/>
        </authorList>
    </citation>
    <scope>NUCLEOTIDE SEQUENCE</scope>
    <source>
        <strain evidence="9">UG241</strain>
    </source>
</reference>
<protein>
    <submittedName>
        <fullName evidence="9">Aromatic acid exporter family protein</fullName>
    </submittedName>
</protein>
<evidence type="ECO:0000256" key="8">
    <source>
        <dbReference type="SAM" id="Phobius"/>
    </source>
</evidence>
<dbReference type="PANTHER" id="PTHR30509">
    <property type="entry name" value="P-HYDROXYBENZOIC ACID EFFLUX PUMP SUBUNIT-RELATED"/>
    <property type="match status" value="1"/>
</dbReference>
<feature type="coiled-coil region" evidence="7">
    <location>
        <begin position="178"/>
        <end position="205"/>
    </location>
</feature>
<keyword evidence="7" id="KW-0175">Coiled coil</keyword>
<evidence type="ECO:0000313" key="9">
    <source>
        <dbReference type="EMBL" id="NGG26430.1"/>
    </source>
</evidence>
<dbReference type="PANTHER" id="PTHR30509:SF27">
    <property type="entry name" value="UPF0421 PROTEIN YGAE"/>
    <property type="match status" value="1"/>
</dbReference>
<feature type="transmembrane region" description="Helical" evidence="8">
    <location>
        <begin position="123"/>
        <end position="147"/>
    </location>
</feature>
<organism evidence="9">
    <name type="scientific">Staphylococcus aureus</name>
    <dbReference type="NCBI Taxonomy" id="1280"/>
    <lineage>
        <taxon>Bacteria</taxon>
        <taxon>Bacillati</taxon>
        <taxon>Bacillota</taxon>
        <taxon>Bacilli</taxon>
        <taxon>Bacillales</taxon>
        <taxon>Staphylococcaceae</taxon>
        <taxon>Staphylococcus</taxon>
    </lineage>
</organism>
<dbReference type="Pfam" id="PF06081">
    <property type="entry name" value="ArAE_1"/>
    <property type="match status" value="1"/>
</dbReference>